<dbReference type="EMBL" id="JBBYHY010000001">
    <property type="protein sequence ID" value="MEL3952068.1"/>
    <property type="molecule type" value="Genomic_DNA"/>
</dbReference>
<keyword evidence="7" id="KW-1185">Reference proteome</keyword>
<accession>A0ABU9JHV6</accession>
<keyword evidence="3 5" id="KW-1133">Transmembrane helix</keyword>
<keyword evidence="2 5" id="KW-0812">Transmembrane</keyword>
<evidence type="ECO:0000313" key="6">
    <source>
        <dbReference type="EMBL" id="MEL3952068.1"/>
    </source>
</evidence>
<comment type="subcellular location">
    <subcellularLocation>
        <location evidence="1">Membrane</location>
        <topology evidence="1">Multi-pass membrane protein</topology>
    </subcellularLocation>
</comment>
<reference evidence="6 7" key="1">
    <citation type="submission" date="2024-04" db="EMBL/GenBank/DDBJ databases">
        <title>Bacterial endophytes with biocontrol capabilities against important plant pathogens.</title>
        <authorList>
            <person name="Alayande K.A."/>
        </authorList>
    </citation>
    <scope>NUCLEOTIDE SEQUENCE [LARGE SCALE GENOMIC DNA]</scope>
    <source>
        <strain evidence="6 7">KV22</strain>
    </source>
</reference>
<protein>
    <submittedName>
        <fullName evidence="6">DUF4870 domain-containing protein</fullName>
    </submittedName>
</protein>
<evidence type="ECO:0000313" key="7">
    <source>
        <dbReference type="Proteomes" id="UP001455088"/>
    </source>
</evidence>
<proteinExistence type="predicted"/>
<evidence type="ECO:0000256" key="3">
    <source>
        <dbReference type="ARBA" id="ARBA00022989"/>
    </source>
</evidence>
<evidence type="ECO:0000256" key="4">
    <source>
        <dbReference type="ARBA" id="ARBA00023136"/>
    </source>
</evidence>
<dbReference type="Pfam" id="PF09685">
    <property type="entry name" value="MamF_MmsF"/>
    <property type="match status" value="1"/>
</dbReference>
<comment type="caution">
    <text evidence="6">The sequence shown here is derived from an EMBL/GenBank/DDBJ whole genome shotgun (WGS) entry which is preliminary data.</text>
</comment>
<organism evidence="6 7">
    <name type="scientific">Stenotrophomonas bentonitica</name>
    <dbReference type="NCBI Taxonomy" id="1450134"/>
    <lineage>
        <taxon>Bacteria</taxon>
        <taxon>Pseudomonadati</taxon>
        <taxon>Pseudomonadota</taxon>
        <taxon>Gammaproteobacteria</taxon>
        <taxon>Lysobacterales</taxon>
        <taxon>Lysobacteraceae</taxon>
        <taxon>Stenotrophomonas</taxon>
    </lineage>
</organism>
<dbReference type="InterPro" id="IPR019109">
    <property type="entry name" value="MamF_MmsF"/>
</dbReference>
<sequence>MPITSNKEFHVSDFDNVTTPPPPVSAPAPADQRTMALVAHLLGIFTWFLGPLIIWLINKDDSSKRFVTDQAKEALNFQITITIAMLICIVLTIVIIGGLLAPIVGLLNVIFCIIAAVKANNGEAYRYPFALRLIK</sequence>
<evidence type="ECO:0000256" key="5">
    <source>
        <dbReference type="SAM" id="Phobius"/>
    </source>
</evidence>
<gene>
    <name evidence="6" type="ORF">AAE039_00640</name>
</gene>
<feature type="transmembrane region" description="Helical" evidence="5">
    <location>
        <begin position="77"/>
        <end position="96"/>
    </location>
</feature>
<name>A0ABU9JHV6_9GAMM</name>
<evidence type="ECO:0000256" key="2">
    <source>
        <dbReference type="ARBA" id="ARBA00022692"/>
    </source>
</evidence>
<dbReference type="Proteomes" id="UP001455088">
    <property type="component" value="Unassembled WGS sequence"/>
</dbReference>
<feature type="transmembrane region" description="Helical" evidence="5">
    <location>
        <begin position="102"/>
        <end position="119"/>
    </location>
</feature>
<feature type="transmembrane region" description="Helical" evidence="5">
    <location>
        <begin position="37"/>
        <end position="57"/>
    </location>
</feature>
<evidence type="ECO:0000256" key="1">
    <source>
        <dbReference type="ARBA" id="ARBA00004141"/>
    </source>
</evidence>
<keyword evidence="4 5" id="KW-0472">Membrane</keyword>